<evidence type="ECO:0000313" key="2">
    <source>
        <dbReference type="Proteomes" id="UP000244910"/>
    </source>
</evidence>
<dbReference type="AlphaFoldDB" id="A0A2U8DLM6"/>
<accession>A0A2U8DLM6</accession>
<reference evidence="2" key="1">
    <citation type="submission" date="2017-04" db="EMBL/GenBank/DDBJ databases">
        <authorList>
            <person name="Song Y."/>
            <person name="Cho B.-K."/>
        </authorList>
    </citation>
    <scope>NUCLEOTIDE SEQUENCE [LARGE SCALE GENOMIC DNA]</scope>
    <source>
        <strain evidence="2">SL1</strain>
    </source>
</reference>
<sequence length="250" mass="28935">MGEALKKAGYDDKVELILKGLTEGKSREGLAKEFGYKNYKGLDMYMRRKNWRWNSRTENYEEEAPKATFQDNLNQVKTIGTKVGRVIDLFNSGIEDPMEIAKKAGFRNHIEMADYMTNKNYVWNDELGNYVMKTGKLEDKHAKPVIEQTLDITEEVDIKQFIPILKVLQNNKDKIVENLTPELQINKIPTYLVPGIATILSAQMMSSLKSLLKEFSNEKNITQRQILEVALIEFFNKYGYSYRVKEMLNA</sequence>
<dbReference type="OrthoDB" id="2373107at2"/>
<organism evidence="1 2">
    <name type="scientific">Clostridium drakei</name>
    <dbReference type="NCBI Taxonomy" id="332101"/>
    <lineage>
        <taxon>Bacteria</taxon>
        <taxon>Bacillati</taxon>
        <taxon>Bacillota</taxon>
        <taxon>Clostridia</taxon>
        <taxon>Eubacteriales</taxon>
        <taxon>Clostridiaceae</taxon>
        <taxon>Clostridium</taxon>
    </lineage>
</organism>
<name>A0A2U8DLM6_9CLOT</name>
<keyword evidence="2" id="KW-1185">Reference proteome</keyword>
<evidence type="ECO:0000313" key="1">
    <source>
        <dbReference type="EMBL" id="AWI03114.1"/>
    </source>
</evidence>
<dbReference type="KEGG" id="cdrk:B9W14_00860"/>
<protein>
    <submittedName>
        <fullName evidence="1">Uncharacterized protein</fullName>
    </submittedName>
</protein>
<dbReference type="RefSeq" id="WP_032076121.1">
    <property type="nucleotide sequence ID" value="NZ_CP020953.1"/>
</dbReference>
<dbReference type="EMBL" id="CP020953">
    <property type="protein sequence ID" value="AWI03114.1"/>
    <property type="molecule type" value="Genomic_DNA"/>
</dbReference>
<dbReference type="Proteomes" id="UP000244910">
    <property type="component" value="Chromosome"/>
</dbReference>
<gene>
    <name evidence="1" type="ORF">B9W14_00860</name>
</gene>
<proteinExistence type="predicted"/>